<evidence type="ECO:0000256" key="12">
    <source>
        <dbReference type="ARBA" id="ARBA00050254"/>
    </source>
</evidence>
<evidence type="ECO:0000256" key="6">
    <source>
        <dbReference type="ARBA" id="ARBA00022679"/>
    </source>
</evidence>
<evidence type="ECO:0000256" key="5">
    <source>
        <dbReference type="ARBA" id="ARBA00022532"/>
    </source>
</evidence>
<evidence type="ECO:0000259" key="15">
    <source>
        <dbReference type="PROSITE" id="PS50968"/>
    </source>
</evidence>
<evidence type="ECO:0000313" key="16">
    <source>
        <dbReference type="EMBL" id="EGW02787.1"/>
    </source>
</evidence>
<protein>
    <recommendedName>
        <fullName evidence="13">Dihydrolipoamide acetyltransferase component of pyruvate dehydrogenase complex</fullName>
        <ecNumber evidence="13">2.3.1.-</ecNumber>
    </recommendedName>
</protein>
<dbReference type="Proteomes" id="UP000001075">
    <property type="component" value="Unassembled WGS sequence"/>
</dbReference>
<comment type="function">
    <text evidence="10">Dihydrolipoamide succinyltransferase (E2) component of the 2-oxoglutarate dehydrogenase complex. The 2-oxoglutarate dehydrogenase complex catalyzes the overall conversion of 2-oxoglutarate to succinyl-CoA and CO(2). The 2-oxoglutarate dehydrogenase complex is mainly active in the mitochondrion. A fraction of the 2-oxoglutarate dehydrogenase complex also localizes in the nucleus and is required for lysine succinylation of histones: associates with KAT2A on chromatin and provides succinyl-CoA to histone succinyltransferase KAT2A.</text>
</comment>
<keyword evidence="5" id="KW-0816">Tricarboxylic acid cycle</keyword>
<evidence type="ECO:0000256" key="8">
    <source>
        <dbReference type="ARBA" id="ARBA00022946"/>
    </source>
</evidence>
<comment type="similarity">
    <text evidence="4 13">Belongs to the 2-oxoacid dehydrogenase family.</text>
</comment>
<keyword evidence="8" id="KW-0809">Transit peptide</keyword>
<evidence type="ECO:0000256" key="9">
    <source>
        <dbReference type="ARBA" id="ARBA00023315"/>
    </source>
</evidence>
<dbReference type="GO" id="GO:0005759">
    <property type="term" value="C:mitochondrial matrix"/>
    <property type="evidence" value="ECO:0007669"/>
    <property type="project" value="UniProtKB-SubCell"/>
</dbReference>
<feature type="region of interest" description="Disordered" evidence="14">
    <location>
        <begin position="102"/>
        <end position="178"/>
    </location>
</feature>
<organism evidence="16 17">
    <name type="scientific">Cricetulus griseus</name>
    <name type="common">Chinese hamster</name>
    <name type="synonym">Cricetulus barabensis griseus</name>
    <dbReference type="NCBI Taxonomy" id="10029"/>
    <lineage>
        <taxon>Eukaryota</taxon>
        <taxon>Metazoa</taxon>
        <taxon>Chordata</taxon>
        <taxon>Craniata</taxon>
        <taxon>Vertebrata</taxon>
        <taxon>Euteleostomi</taxon>
        <taxon>Mammalia</taxon>
        <taxon>Eutheria</taxon>
        <taxon>Euarchontoglires</taxon>
        <taxon>Glires</taxon>
        <taxon>Rodentia</taxon>
        <taxon>Myomorpha</taxon>
        <taxon>Muroidea</taxon>
        <taxon>Cricetidae</taxon>
        <taxon>Cricetinae</taxon>
        <taxon>Cricetulus</taxon>
    </lineage>
</organism>
<dbReference type="eggNOG" id="KOG0559">
    <property type="taxonomic scope" value="Eukaryota"/>
</dbReference>
<dbReference type="FunFam" id="2.40.50.100:FF:000033">
    <property type="entry name" value="Dihydrolipoyllysine-residue succinyltransferase component of 2-oxoglutarate dehydrogenase complex, mitochondrial"/>
    <property type="match status" value="1"/>
</dbReference>
<dbReference type="STRING" id="10029.G3HFQ4"/>
<dbReference type="PROSITE" id="PS00189">
    <property type="entry name" value="LIPOYL"/>
    <property type="match status" value="1"/>
</dbReference>
<dbReference type="SUPFAM" id="SSF52777">
    <property type="entry name" value="CoA-dependent acyltransferases"/>
    <property type="match status" value="1"/>
</dbReference>
<reference evidence="17" key="1">
    <citation type="journal article" date="2011" name="Nat. Biotechnol.">
        <title>The genomic sequence of the Chinese hamster ovary (CHO)-K1 cell line.</title>
        <authorList>
            <person name="Xu X."/>
            <person name="Nagarajan H."/>
            <person name="Lewis N.E."/>
            <person name="Pan S."/>
            <person name="Cai Z."/>
            <person name="Liu X."/>
            <person name="Chen W."/>
            <person name="Xie M."/>
            <person name="Wang W."/>
            <person name="Hammond S."/>
            <person name="Andersen M.R."/>
            <person name="Neff N."/>
            <person name="Passarelli B."/>
            <person name="Koh W."/>
            <person name="Fan H.C."/>
            <person name="Wang J."/>
            <person name="Gui Y."/>
            <person name="Lee K.H."/>
            <person name="Betenbaugh M.J."/>
            <person name="Quake S.R."/>
            <person name="Famili I."/>
            <person name="Palsson B.O."/>
            <person name="Wang J."/>
        </authorList>
    </citation>
    <scope>NUCLEOTIDE SEQUENCE [LARGE SCALE GENOMIC DNA]</scope>
    <source>
        <strain evidence="17">CHO K1 cell line</strain>
    </source>
</reference>
<dbReference type="FunCoup" id="G3HFQ4">
    <property type="interactions" value="2780"/>
</dbReference>
<dbReference type="EC" id="2.3.1.-" evidence="13"/>
<evidence type="ECO:0000256" key="4">
    <source>
        <dbReference type="ARBA" id="ARBA00007317"/>
    </source>
</evidence>
<name>G3HFQ4_CRIGR</name>
<evidence type="ECO:0000256" key="1">
    <source>
        <dbReference type="ARBA" id="ARBA00001938"/>
    </source>
</evidence>
<dbReference type="GO" id="GO:0006099">
    <property type="term" value="P:tricarboxylic acid cycle"/>
    <property type="evidence" value="ECO:0007669"/>
    <property type="project" value="UniProtKB-KW"/>
</dbReference>
<dbReference type="PROSITE" id="PS50968">
    <property type="entry name" value="BIOTINYL_LIPOYL"/>
    <property type="match status" value="1"/>
</dbReference>
<evidence type="ECO:0000256" key="10">
    <source>
        <dbReference type="ARBA" id="ARBA00046046"/>
    </source>
</evidence>
<dbReference type="EMBL" id="JH000334">
    <property type="protein sequence ID" value="EGW02787.1"/>
    <property type="molecule type" value="Genomic_DNA"/>
</dbReference>
<comment type="subcellular location">
    <subcellularLocation>
        <location evidence="2">Mitochondrion matrix</location>
    </subcellularLocation>
</comment>
<comment type="subunit">
    <text evidence="11">The 2-oxoglutarate dehydrogenase complex is composed of OGDH (2-oxoglutarate dehydrogenase; E1), DLST (dihydrolipoamide succinyltransferase; E2), DLD (dihydrolipoamide dehydrogenase; E3) and the assembly factor KGD4. It contains multiple copies of the three enzymatic components (E1, E2 and E3). In the nucleus, the 2-oxoglutarate dehydrogenase complex associates with KAT2A. Interacts with ABHD11; this interaction maintains the functional lipoylation of the 2-oxoglutarate dehydrogenase complex.</text>
</comment>
<dbReference type="PANTHER" id="PTHR43416">
    <property type="entry name" value="DIHYDROLIPOYLLYSINE-RESIDUE SUCCINYLTRANSFERASE COMPONENT OF 2-OXOGLUTARATE DEHYDROGENASE COMPLEX, MITOCHONDRIAL-RELATED"/>
    <property type="match status" value="1"/>
</dbReference>
<evidence type="ECO:0000313" key="17">
    <source>
        <dbReference type="Proteomes" id="UP000001075"/>
    </source>
</evidence>
<feature type="compositionally biased region" description="Pro residues" evidence="14">
    <location>
        <begin position="126"/>
        <end position="145"/>
    </location>
</feature>
<evidence type="ECO:0000256" key="13">
    <source>
        <dbReference type="RuleBase" id="RU003423"/>
    </source>
</evidence>
<dbReference type="Gene3D" id="2.40.50.100">
    <property type="match status" value="1"/>
</dbReference>
<dbReference type="PANTHER" id="PTHR43416:SF5">
    <property type="entry name" value="DIHYDROLIPOYLLYSINE-RESIDUE SUCCINYLTRANSFERASE COMPONENT OF 2-OXOGLUTARATE DEHYDROGENASE COMPLEX, MITOCHONDRIAL"/>
    <property type="match status" value="1"/>
</dbReference>
<dbReference type="CDD" id="cd06849">
    <property type="entry name" value="lipoyl_domain"/>
    <property type="match status" value="1"/>
</dbReference>
<dbReference type="Pfam" id="PF00364">
    <property type="entry name" value="Biotin_lipoyl"/>
    <property type="match status" value="1"/>
</dbReference>
<dbReference type="InParanoid" id="G3HFQ4"/>
<dbReference type="GO" id="GO:0004149">
    <property type="term" value="F:dihydrolipoyllysine-residue succinyltransferase activity"/>
    <property type="evidence" value="ECO:0007669"/>
    <property type="project" value="UniProtKB-EC"/>
</dbReference>
<comment type="cofactor">
    <cofactor evidence="1 13">
        <name>(R)-lipoate</name>
        <dbReference type="ChEBI" id="CHEBI:83088"/>
    </cofactor>
</comment>
<dbReference type="InterPro" id="IPR001078">
    <property type="entry name" value="2-oxoacid_DH_actylTfrase"/>
</dbReference>
<dbReference type="InterPro" id="IPR050537">
    <property type="entry name" value="2-oxoacid_dehydrogenase"/>
</dbReference>
<proteinExistence type="inferred from homology"/>
<dbReference type="InterPro" id="IPR003016">
    <property type="entry name" value="2-oxoA_DH_lipoyl-BS"/>
</dbReference>
<feature type="compositionally biased region" description="Low complexity" evidence="14">
    <location>
        <begin position="102"/>
        <end position="125"/>
    </location>
</feature>
<keyword evidence="7 13" id="KW-0450">Lipoyl</keyword>
<evidence type="ECO:0000256" key="3">
    <source>
        <dbReference type="ARBA" id="ARBA00005145"/>
    </source>
</evidence>
<evidence type="ECO:0000256" key="14">
    <source>
        <dbReference type="SAM" id="MobiDB-lite"/>
    </source>
</evidence>
<keyword evidence="6 13" id="KW-0808">Transferase</keyword>
<evidence type="ECO:0000256" key="11">
    <source>
        <dbReference type="ARBA" id="ARBA00046765"/>
    </source>
</evidence>
<dbReference type="GlyGen" id="G3HFQ4">
    <property type="glycosylation" value="1 site"/>
</dbReference>
<sequence>MVINNSSVFSVRFFQTTAVCKNEVITVQTPAFAESVTEGDVRWEKAVGDTVAEDEVVCEIETDKTSVQVPSPANGIIEALLVPDGGKVEGGTPLFTLRKTGAAPAKAKPAEAPAAAPKAELEAPAMSPPPVAAIPTQMPPVPSPSQLPSSKPVSAIKPTAAPPLAEPGAAKGVRSEHREKMNRMRQRIAQRLKEAQNTCAMLTTFNEVDMSNIQEMRTRHKDAFLKKHNLKLGFMSAFVKASAFALQEQPVVNAVIDDATKEVVYRDYIDISVAVATPRGLVVPVIRNVETMNYADIERTISELGEKV</sequence>
<dbReference type="AlphaFoldDB" id="G3HFQ4"/>
<dbReference type="PaxDb" id="10029-XP_007626741.1"/>
<keyword evidence="9 13" id="KW-0012">Acyltransferase</keyword>
<dbReference type="Gene3D" id="3.30.559.10">
    <property type="entry name" value="Chloramphenicol acetyltransferase-like domain"/>
    <property type="match status" value="1"/>
</dbReference>
<dbReference type="InterPro" id="IPR000089">
    <property type="entry name" value="Biotin_lipoyl"/>
</dbReference>
<evidence type="ECO:0000256" key="2">
    <source>
        <dbReference type="ARBA" id="ARBA00004305"/>
    </source>
</evidence>
<feature type="domain" description="Lipoyl-binding" evidence="15">
    <location>
        <begin position="24"/>
        <end position="98"/>
    </location>
</feature>
<accession>G3HFQ4</accession>
<comment type="pathway">
    <text evidence="3">Amino-acid degradation; L-lysine degradation via saccharopine pathway; glutaryl-CoA from L-lysine: step 6/6.</text>
</comment>
<dbReference type="SUPFAM" id="SSF51230">
    <property type="entry name" value="Single hybrid motif"/>
    <property type="match status" value="1"/>
</dbReference>
<dbReference type="InterPro" id="IPR023213">
    <property type="entry name" value="CAT-like_dom_sf"/>
</dbReference>
<evidence type="ECO:0000256" key="7">
    <source>
        <dbReference type="ARBA" id="ARBA00022823"/>
    </source>
</evidence>
<dbReference type="Pfam" id="PF00198">
    <property type="entry name" value="2-oxoacid_dh"/>
    <property type="match status" value="1"/>
</dbReference>
<comment type="catalytic activity">
    <reaction evidence="12">
        <text>N(6)-[(R)-dihydrolipoyl]-L-lysyl-[protein] + succinyl-CoA = N(6)-[(R)-S(8)-succinyldihydrolipoyl]-L-lysyl-[protein] + CoA</text>
        <dbReference type="Rhea" id="RHEA:15213"/>
        <dbReference type="Rhea" id="RHEA-COMP:10475"/>
        <dbReference type="Rhea" id="RHEA-COMP:20092"/>
        <dbReference type="ChEBI" id="CHEBI:57287"/>
        <dbReference type="ChEBI" id="CHEBI:57292"/>
        <dbReference type="ChEBI" id="CHEBI:83100"/>
        <dbReference type="ChEBI" id="CHEBI:83120"/>
        <dbReference type="EC" id="2.3.1.61"/>
    </reaction>
    <physiologicalReaction direction="right-to-left" evidence="12">
        <dbReference type="Rhea" id="RHEA:15215"/>
    </physiologicalReaction>
</comment>
<gene>
    <name evidence="16" type="ORF">I79_009418</name>
</gene>
<dbReference type="InterPro" id="IPR011053">
    <property type="entry name" value="Single_hybrid_motif"/>
</dbReference>